<evidence type="ECO:0000256" key="1">
    <source>
        <dbReference type="ARBA" id="ARBA00001974"/>
    </source>
</evidence>
<feature type="region of interest" description="Disordered" evidence="5">
    <location>
        <begin position="289"/>
        <end position="318"/>
    </location>
</feature>
<dbReference type="Pfam" id="PF00890">
    <property type="entry name" value="FAD_binding_2"/>
    <property type="match status" value="1"/>
</dbReference>
<evidence type="ECO:0000256" key="5">
    <source>
        <dbReference type="SAM" id="MobiDB-lite"/>
    </source>
</evidence>
<evidence type="ECO:0000256" key="3">
    <source>
        <dbReference type="ARBA" id="ARBA00022827"/>
    </source>
</evidence>
<dbReference type="InterPro" id="IPR050315">
    <property type="entry name" value="FAD-oxidoreductase_2"/>
</dbReference>
<dbReference type="Gene3D" id="3.90.700.10">
    <property type="entry name" value="Succinate dehydrogenase/fumarate reductase flavoprotein, catalytic domain"/>
    <property type="match status" value="1"/>
</dbReference>
<dbReference type="GO" id="GO:0033765">
    <property type="term" value="F:steroid dehydrogenase activity, acting on the CH-CH group of donors"/>
    <property type="evidence" value="ECO:0007669"/>
    <property type="project" value="UniProtKB-ARBA"/>
</dbReference>
<dbReference type="RefSeq" id="WP_310277430.1">
    <property type="nucleotide sequence ID" value="NZ_JAVDXW010000001.1"/>
</dbReference>
<dbReference type="InterPro" id="IPR036188">
    <property type="entry name" value="FAD/NAD-bd_sf"/>
</dbReference>
<keyword evidence="8" id="KW-1185">Reference proteome</keyword>
<dbReference type="Proteomes" id="UP001180845">
    <property type="component" value="Unassembled WGS sequence"/>
</dbReference>
<dbReference type="SUPFAM" id="SSF51905">
    <property type="entry name" value="FAD/NAD(P)-binding domain"/>
    <property type="match status" value="1"/>
</dbReference>
<dbReference type="Gene3D" id="3.50.50.60">
    <property type="entry name" value="FAD/NAD(P)-binding domain"/>
    <property type="match status" value="2"/>
</dbReference>
<dbReference type="InterPro" id="IPR027477">
    <property type="entry name" value="Succ_DH/fumarate_Rdtase_cat_sf"/>
</dbReference>
<evidence type="ECO:0000259" key="6">
    <source>
        <dbReference type="Pfam" id="PF00890"/>
    </source>
</evidence>
<feature type="compositionally biased region" description="Basic and acidic residues" evidence="5">
    <location>
        <begin position="462"/>
        <end position="472"/>
    </location>
</feature>
<accession>A0AAE4CNR7</accession>
<evidence type="ECO:0000313" key="8">
    <source>
        <dbReference type="Proteomes" id="UP001180845"/>
    </source>
</evidence>
<dbReference type="PANTHER" id="PTHR43400">
    <property type="entry name" value="FUMARATE REDUCTASE"/>
    <property type="match status" value="1"/>
</dbReference>
<dbReference type="AlphaFoldDB" id="A0AAE4CNR7"/>
<name>A0AAE4CNR7_9ACTN</name>
<keyword evidence="4" id="KW-0560">Oxidoreductase</keyword>
<sequence>MGANPSTPSAAEQAAKRIDCDVLVVGSGAGGLSAAVAAAHHGRKVVLVEKDEVCGGATAWSGGWMWTPRHPLTRAEGFVESIDQPRAYLKSVLGENFDEDRVNAFLEAAPHMVGFFHEHTALQFVNGGKIADIQAHQPGAVSGGRQVGPKPINGRRLSKSLRRKLRPQMYETSFLGMGIMAGPDLQSFLHANTTVKGFFHAAWRTAFHVLDLLTHQRGMQLVNGPALIARLAKSAEDLGVGMYVNSPAKHLITDGDAVRGAVVSTPNGDVAVRARHGTILAAGGFPHDEQRRRTHFPRGTGEGHKTLAPSSTTGDGISLAEQAGGQLDTSGASPAAWCPVSPVRLPSGRVGTFPHIVDRGKPGLIGVLRDGRRFVNEADGYYDYVTAMIDATPEGDEVASWLICDHRFQRRYPFGMAKPFPIPQWPYLRSGYLKRGRTLEELGRVCGIDGARLRRTVEEFNRHARRGEDPEFGRGSTPFNRGSGDHAHGPNPSLAPIERGPFYAIKVFPGSFGTFAGLRTDGHARVLNADGEPIEGLYASGTDQSNVMGGHYPSGGVNIGPAMTFGYVAGRHAAGVQEYENTARDNSPSTVEHD</sequence>
<proteinExistence type="predicted"/>
<evidence type="ECO:0000256" key="2">
    <source>
        <dbReference type="ARBA" id="ARBA00022630"/>
    </source>
</evidence>
<dbReference type="SUPFAM" id="SSF56425">
    <property type="entry name" value="Succinate dehydrogenase/fumarate reductase flavoprotein, catalytic domain"/>
    <property type="match status" value="1"/>
</dbReference>
<dbReference type="PANTHER" id="PTHR43400:SF10">
    <property type="entry name" value="3-OXOSTEROID 1-DEHYDROGENASE"/>
    <property type="match status" value="1"/>
</dbReference>
<dbReference type="GO" id="GO:0008202">
    <property type="term" value="P:steroid metabolic process"/>
    <property type="evidence" value="ECO:0007669"/>
    <property type="project" value="UniProtKB-ARBA"/>
</dbReference>
<dbReference type="NCBIfam" id="NF004789">
    <property type="entry name" value="PRK06134.1"/>
    <property type="match status" value="1"/>
</dbReference>
<keyword evidence="2" id="KW-0285">Flavoprotein</keyword>
<dbReference type="NCBIfam" id="NF009476">
    <property type="entry name" value="PRK12839.1"/>
    <property type="match status" value="1"/>
</dbReference>
<feature type="region of interest" description="Disordered" evidence="5">
    <location>
        <begin position="462"/>
        <end position="495"/>
    </location>
</feature>
<dbReference type="EMBL" id="JAVDXW010000001">
    <property type="protein sequence ID" value="MDR7304149.1"/>
    <property type="molecule type" value="Genomic_DNA"/>
</dbReference>
<feature type="domain" description="FAD-dependent oxidoreductase 2 FAD-binding" evidence="6">
    <location>
        <begin position="21"/>
        <end position="558"/>
    </location>
</feature>
<dbReference type="InterPro" id="IPR003953">
    <property type="entry name" value="FAD-dep_OxRdtase_2_FAD-bd"/>
</dbReference>
<comment type="caution">
    <text evidence="7">The sequence shown here is derived from an EMBL/GenBank/DDBJ whole genome shotgun (WGS) entry which is preliminary data.</text>
</comment>
<organism evidence="7 8">
    <name type="scientific">Haloactinomyces albus</name>
    <dbReference type="NCBI Taxonomy" id="1352928"/>
    <lineage>
        <taxon>Bacteria</taxon>
        <taxon>Bacillati</taxon>
        <taxon>Actinomycetota</taxon>
        <taxon>Actinomycetes</taxon>
        <taxon>Actinopolysporales</taxon>
        <taxon>Actinopolysporaceae</taxon>
        <taxon>Haloactinomyces</taxon>
    </lineage>
</organism>
<comment type="cofactor">
    <cofactor evidence="1">
        <name>FAD</name>
        <dbReference type="ChEBI" id="CHEBI:57692"/>
    </cofactor>
</comment>
<reference evidence="7" key="1">
    <citation type="submission" date="2023-07" db="EMBL/GenBank/DDBJ databases">
        <title>Sequencing the genomes of 1000 actinobacteria strains.</title>
        <authorList>
            <person name="Klenk H.-P."/>
        </authorList>
    </citation>
    <scope>NUCLEOTIDE SEQUENCE</scope>
    <source>
        <strain evidence="7">DSM 45977</strain>
    </source>
</reference>
<evidence type="ECO:0000313" key="7">
    <source>
        <dbReference type="EMBL" id="MDR7304149.1"/>
    </source>
</evidence>
<protein>
    <submittedName>
        <fullName evidence="7">Succinate dehydrogenase/fumarate reductase flavoprotein subunit</fullName>
    </submittedName>
</protein>
<gene>
    <name evidence="7" type="ORF">JOF55_004330</name>
</gene>
<evidence type="ECO:0000256" key="4">
    <source>
        <dbReference type="ARBA" id="ARBA00023002"/>
    </source>
</evidence>
<keyword evidence="3" id="KW-0274">FAD</keyword>